<gene>
    <name evidence="1" type="ORF">GCM10009811_04620</name>
</gene>
<dbReference type="Proteomes" id="UP001499938">
    <property type="component" value="Unassembled WGS sequence"/>
</dbReference>
<sequence>MIAPTVWVDEYTLTLADGSVVTVVAPLHSPLARLATATTGPEPPAPVVAVASLASGSWSP</sequence>
<reference evidence="2" key="1">
    <citation type="journal article" date="2019" name="Int. J. Syst. Evol. Microbiol.">
        <title>The Global Catalogue of Microorganisms (GCM) 10K type strain sequencing project: providing services to taxonomists for standard genome sequencing and annotation.</title>
        <authorList>
            <consortium name="The Broad Institute Genomics Platform"/>
            <consortium name="The Broad Institute Genome Sequencing Center for Infectious Disease"/>
            <person name="Wu L."/>
            <person name="Ma J."/>
        </authorList>
    </citation>
    <scope>NUCLEOTIDE SEQUENCE [LARGE SCALE GENOMIC DNA]</scope>
    <source>
        <strain evidence="2">JCM 15592</strain>
    </source>
</reference>
<organism evidence="1 2">
    <name type="scientific">Nostocoides veronense</name>
    <dbReference type="NCBI Taxonomy" id="330836"/>
    <lineage>
        <taxon>Bacteria</taxon>
        <taxon>Bacillati</taxon>
        <taxon>Actinomycetota</taxon>
        <taxon>Actinomycetes</taxon>
        <taxon>Micrococcales</taxon>
        <taxon>Intrasporangiaceae</taxon>
        <taxon>Nostocoides</taxon>
    </lineage>
</organism>
<dbReference type="EMBL" id="BAAAPO010000007">
    <property type="protein sequence ID" value="GAA1782183.1"/>
    <property type="molecule type" value="Genomic_DNA"/>
</dbReference>
<comment type="caution">
    <text evidence="1">The sequence shown here is derived from an EMBL/GenBank/DDBJ whole genome shotgun (WGS) entry which is preliminary data.</text>
</comment>
<keyword evidence="2" id="KW-1185">Reference proteome</keyword>
<accession>A0ABP4XGX3</accession>
<name>A0ABP4XGX3_9MICO</name>
<evidence type="ECO:0000313" key="1">
    <source>
        <dbReference type="EMBL" id="GAA1782183.1"/>
    </source>
</evidence>
<protein>
    <submittedName>
        <fullName evidence="1">Uncharacterized protein</fullName>
    </submittedName>
</protein>
<proteinExistence type="predicted"/>
<evidence type="ECO:0000313" key="2">
    <source>
        <dbReference type="Proteomes" id="UP001499938"/>
    </source>
</evidence>